<evidence type="ECO:0008006" key="3">
    <source>
        <dbReference type="Google" id="ProtNLM"/>
    </source>
</evidence>
<dbReference type="RefSeq" id="WP_014401710.1">
    <property type="nucleotide sequence ID" value="NC_017033.1"/>
</dbReference>
<dbReference type="InterPro" id="IPR023159">
    <property type="entry name" value="SO1590-like_sf"/>
</dbReference>
<gene>
    <name evidence="1" type="ordered locus">Fraau_0207</name>
</gene>
<dbReference type="STRING" id="767434.Fraau_0207"/>
<evidence type="ECO:0000313" key="2">
    <source>
        <dbReference type="Proteomes" id="UP000005234"/>
    </source>
</evidence>
<protein>
    <recommendedName>
        <fullName evidence="3">DUF3224 domain-containing protein</fullName>
    </recommendedName>
</protein>
<name>H8L1H6_FRAAD</name>
<accession>H8L1H6</accession>
<dbReference type="OrthoDB" id="69764at2"/>
<dbReference type="HOGENOM" id="CLU_111671_2_0_6"/>
<dbReference type="Proteomes" id="UP000005234">
    <property type="component" value="Chromosome"/>
</dbReference>
<dbReference type="Gene3D" id="2.40.350.10">
    <property type="entry name" value="SO1590-like"/>
    <property type="match status" value="1"/>
</dbReference>
<dbReference type="EMBL" id="CP003350">
    <property type="protein sequence ID" value="AFC84704.1"/>
    <property type="molecule type" value="Genomic_DNA"/>
</dbReference>
<dbReference type="KEGG" id="fau:Fraau_0207"/>
<proteinExistence type="predicted"/>
<organism evidence="1 2">
    <name type="scientific">Frateuria aurantia (strain ATCC 33424 / DSM 6220 / KCTC 2777 / LMG 1558 / NBRC 3245 / NCIMB 13370)</name>
    <name type="common">Acetobacter aurantius</name>
    <dbReference type="NCBI Taxonomy" id="767434"/>
    <lineage>
        <taxon>Bacteria</taxon>
        <taxon>Pseudomonadati</taxon>
        <taxon>Pseudomonadota</taxon>
        <taxon>Gammaproteobacteria</taxon>
        <taxon>Lysobacterales</taxon>
        <taxon>Rhodanobacteraceae</taxon>
        <taxon>Frateuria</taxon>
    </lineage>
</organism>
<sequence>MTTDATCTFQLTGWDETTYRDIGQGAKLTHAKVTQTYAGKIEGSGCTDYLLSYTVQGTASFVGLEQITGRVEGRQGSFVIQHSGAFTEGGATSRWEVVAGSGTGELSQLTGSGRYQASHGQPAEVVFDCHFGSEPSSKDRLAGTPGH</sequence>
<dbReference type="InterPro" id="IPR021607">
    <property type="entry name" value="DUF3224"/>
</dbReference>
<evidence type="ECO:0000313" key="1">
    <source>
        <dbReference type="EMBL" id="AFC84704.1"/>
    </source>
</evidence>
<dbReference type="AlphaFoldDB" id="H8L1H6"/>
<keyword evidence="2" id="KW-1185">Reference proteome</keyword>
<dbReference type="SUPFAM" id="SSF159238">
    <property type="entry name" value="SO1590-like"/>
    <property type="match status" value="1"/>
</dbReference>
<reference evidence="1" key="1">
    <citation type="submission" date="2012-02" db="EMBL/GenBank/DDBJ databases">
        <title>The complete genome of Frateuria aurantia DSM 6220.</title>
        <authorList>
            <consortium name="US DOE Joint Genome Institute (JGI-PGF)"/>
            <person name="Lucas S."/>
            <person name="Copeland A."/>
            <person name="Lapidus A."/>
            <person name="Glavina del Rio T."/>
            <person name="Dalin E."/>
            <person name="Tice H."/>
            <person name="Bruce D."/>
            <person name="Goodwin L."/>
            <person name="Pitluck S."/>
            <person name="Peters L."/>
            <person name="Ovchinnikova G."/>
            <person name="Teshima H."/>
            <person name="Kyrpides N."/>
            <person name="Mavromatis K."/>
            <person name="Ivanova N."/>
            <person name="Brettin T."/>
            <person name="Detter J.C."/>
            <person name="Han C."/>
            <person name="Larimer F."/>
            <person name="Land M."/>
            <person name="Hauser L."/>
            <person name="Markowitz V."/>
            <person name="Cheng J.-F."/>
            <person name="Hugenholtz P."/>
            <person name="Woyke T."/>
            <person name="Wu D."/>
            <person name="Brambilla E."/>
            <person name="Klenk H.-P."/>
            <person name="Eisen J.A."/>
        </authorList>
    </citation>
    <scope>NUCLEOTIDE SEQUENCE</scope>
    <source>
        <strain evidence="1">DSM 6220</strain>
    </source>
</reference>
<dbReference type="eggNOG" id="ENOG50331JQ">
    <property type="taxonomic scope" value="Bacteria"/>
</dbReference>
<dbReference type="Pfam" id="PF11528">
    <property type="entry name" value="DUF3224"/>
    <property type="match status" value="1"/>
</dbReference>